<evidence type="ECO:0000313" key="1">
    <source>
        <dbReference type="EMBL" id="KAK3761316.1"/>
    </source>
</evidence>
<dbReference type="AlphaFoldDB" id="A0AAE0Z2Y7"/>
<keyword evidence="2" id="KW-1185">Reference proteome</keyword>
<organism evidence="1 2">
    <name type="scientific">Elysia crispata</name>
    <name type="common">lettuce slug</name>
    <dbReference type="NCBI Taxonomy" id="231223"/>
    <lineage>
        <taxon>Eukaryota</taxon>
        <taxon>Metazoa</taxon>
        <taxon>Spiralia</taxon>
        <taxon>Lophotrochozoa</taxon>
        <taxon>Mollusca</taxon>
        <taxon>Gastropoda</taxon>
        <taxon>Heterobranchia</taxon>
        <taxon>Euthyneura</taxon>
        <taxon>Panpulmonata</taxon>
        <taxon>Sacoglossa</taxon>
        <taxon>Placobranchoidea</taxon>
        <taxon>Plakobranchidae</taxon>
        <taxon>Elysia</taxon>
    </lineage>
</organism>
<protein>
    <submittedName>
        <fullName evidence="1">Uncharacterized protein</fullName>
    </submittedName>
</protein>
<accession>A0AAE0Z2Y7</accession>
<sequence>MGFTGCLVQLEYKVGRWGLGYLCDRSIEYSLTAGNRYAIRHTKILAQIECAKASTPLISHVSRRSQLGLEEKRRKSSEFYNFLGPGDATVSELSNFPNSGDARVPTFLKSRIQAHGGNRERNVMPQPRYYPYASGGGKFCLFYLFSSAPPNHFESAGRNTRSVVAVTFRDGCVKHAPRNLGDAKPSWRDAFSFLADFNEFQRFKTCDFDAFRIHEPQE</sequence>
<name>A0AAE0Z2Y7_9GAST</name>
<evidence type="ECO:0000313" key="2">
    <source>
        <dbReference type="Proteomes" id="UP001283361"/>
    </source>
</evidence>
<reference evidence="1" key="1">
    <citation type="journal article" date="2023" name="G3 (Bethesda)">
        <title>A reference genome for the long-term kleptoplast-retaining sea slug Elysia crispata morphotype clarki.</title>
        <authorList>
            <person name="Eastman K.E."/>
            <person name="Pendleton A.L."/>
            <person name="Shaikh M.A."/>
            <person name="Suttiyut T."/>
            <person name="Ogas R."/>
            <person name="Tomko P."/>
            <person name="Gavelis G."/>
            <person name="Widhalm J.R."/>
            <person name="Wisecaver J.H."/>
        </authorList>
    </citation>
    <scope>NUCLEOTIDE SEQUENCE</scope>
    <source>
        <strain evidence="1">ECLA1</strain>
    </source>
</reference>
<dbReference type="Proteomes" id="UP001283361">
    <property type="component" value="Unassembled WGS sequence"/>
</dbReference>
<proteinExistence type="predicted"/>
<dbReference type="EMBL" id="JAWDGP010004913">
    <property type="protein sequence ID" value="KAK3761316.1"/>
    <property type="molecule type" value="Genomic_DNA"/>
</dbReference>
<gene>
    <name evidence="1" type="ORF">RRG08_012801</name>
</gene>
<comment type="caution">
    <text evidence="1">The sequence shown here is derived from an EMBL/GenBank/DDBJ whole genome shotgun (WGS) entry which is preliminary data.</text>
</comment>